<dbReference type="PaxDb" id="6945-B7PVZ4"/>
<reference evidence="2" key="1">
    <citation type="submission" date="2008-03" db="EMBL/GenBank/DDBJ databases">
        <title>Annotation of Ixodes scapularis.</title>
        <authorList>
            <consortium name="Ixodes scapularis Genome Project Consortium"/>
            <person name="Caler E."/>
            <person name="Hannick L.I."/>
            <person name="Bidwell S."/>
            <person name="Joardar V."/>
            <person name="Thiagarajan M."/>
            <person name="Amedeo P."/>
            <person name="Galinsky K.J."/>
            <person name="Schobel S."/>
            <person name="Inman J."/>
            <person name="Hostetler J."/>
            <person name="Miller J."/>
            <person name="Hammond M."/>
            <person name="Megy K."/>
            <person name="Lawson D."/>
            <person name="Kodira C."/>
            <person name="Sutton G."/>
            <person name="Meyer J."/>
            <person name="Hill C.A."/>
            <person name="Birren B."/>
            <person name="Nene V."/>
            <person name="Collins F."/>
            <person name="Alarcon-Chaidez F."/>
            <person name="Wikel S."/>
            <person name="Strausberg R."/>
        </authorList>
    </citation>
    <scope>NUCLEOTIDE SEQUENCE [LARGE SCALE GENOMIC DNA]</scope>
    <source>
        <strain evidence="2">Wikel</strain>
    </source>
</reference>
<dbReference type="InterPro" id="IPR051489">
    <property type="entry name" value="ADAM_Metalloproteinase"/>
</dbReference>
<proteinExistence type="predicted"/>
<organism evidence="1 2">
    <name type="scientific">Ixodes scapularis</name>
    <name type="common">Black-legged tick</name>
    <name type="synonym">Deer tick</name>
    <dbReference type="NCBI Taxonomy" id="6945"/>
    <lineage>
        <taxon>Eukaryota</taxon>
        <taxon>Metazoa</taxon>
        <taxon>Ecdysozoa</taxon>
        <taxon>Arthropoda</taxon>
        <taxon>Chelicerata</taxon>
        <taxon>Arachnida</taxon>
        <taxon>Acari</taxon>
        <taxon>Parasitiformes</taxon>
        <taxon>Ixodida</taxon>
        <taxon>Ixodoidea</taxon>
        <taxon>Ixodidae</taxon>
        <taxon>Ixodinae</taxon>
        <taxon>Ixodes</taxon>
    </lineage>
</organism>
<dbReference type="Proteomes" id="UP000001555">
    <property type="component" value="Unassembled WGS sequence"/>
</dbReference>
<dbReference type="EMBL" id="ABJB010716280">
    <property type="status" value="NOT_ANNOTATED_CDS"/>
    <property type="molecule type" value="Genomic_DNA"/>
</dbReference>
<dbReference type="Gene3D" id="3.40.390.10">
    <property type="entry name" value="Collagenase (Catalytic Domain)"/>
    <property type="match status" value="1"/>
</dbReference>
<sequence length="55" mass="6126">MNTNPFCSTALDSAFMLHLASQGNHDDFCLSYAWTYRDFADGVLGLAWMAKSFGE</sequence>
<dbReference type="VEuPathDB" id="VectorBase:ISCW007659"/>
<accession>A0A1S4L237</accession>
<keyword evidence="2" id="KW-1185">Reference proteome</keyword>
<dbReference type="HOGENOM" id="CLU_3038341_0_0_1"/>
<evidence type="ECO:0000313" key="2">
    <source>
        <dbReference type="Proteomes" id="UP000001555"/>
    </source>
</evidence>
<name>A0A1S4L237_IXOSC</name>
<protein>
    <submittedName>
        <fullName evidence="1">Uncharacterized protein</fullName>
    </submittedName>
</protein>
<dbReference type="VEuPathDB" id="VectorBase:ISCI007659"/>
<evidence type="ECO:0000313" key="1">
    <source>
        <dbReference type="EnsemblMetazoa" id="ISCW007659-PA"/>
    </source>
</evidence>
<dbReference type="InterPro" id="IPR024079">
    <property type="entry name" value="MetalloPept_cat_dom_sf"/>
</dbReference>
<dbReference type="PANTHER" id="PTHR45702">
    <property type="entry name" value="ADAM10/ADAM17 METALLOPEPTIDASE FAMILY MEMBER"/>
    <property type="match status" value="1"/>
</dbReference>
<dbReference type="SUPFAM" id="SSF55486">
    <property type="entry name" value="Metalloproteases ('zincins'), catalytic domain"/>
    <property type="match status" value="1"/>
</dbReference>
<reference evidence="1" key="2">
    <citation type="submission" date="2020-05" db="UniProtKB">
        <authorList>
            <consortium name="EnsemblMetazoa"/>
        </authorList>
    </citation>
    <scope>IDENTIFICATION</scope>
    <source>
        <strain evidence="1">wikel</strain>
    </source>
</reference>
<dbReference type="EnsemblMetazoa" id="ISCW007659-RA">
    <property type="protein sequence ID" value="ISCW007659-PA"/>
    <property type="gene ID" value="ISCW007659"/>
</dbReference>
<dbReference type="PANTHER" id="PTHR45702:SF2">
    <property type="entry name" value="KUZBANIAN, ISOFORM A"/>
    <property type="match status" value="1"/>
</dbReference>